<gene>
    <name evidence="8" type="ORF">FocTR4_00012390</name>
</gene>
<feature type="region of interest" description="Disordered" evidence="6">
    <location>
        <begin position="625"/>
        <end position="656"/>
    </location>
</feature>
<evidence type="ECO:0000256" key="5">
    <source>
        <dbReference type="ARBA" id="ARBA00023242"/>
    </source>
</evidence>
<dbReference type="AlphaFoldDB" id="A0A5C6SJ00"/>
<dbReference type="Proteomes" id="UP000321331">
    <property type="component" value="Unassembled WGS sequence"/>
</dbReference>
<dbReference type="CDD" id="cd00067">
    <property type="entry name" value="GAL4"/>
    <property type="match status" value="1"/>
</dbReference>
<dbReference type="Pfam" id="PF00172">
    <property type="entry name" value="Zn_clus"/>
    <property type="match status" value="1"/>
</dbReference>
<comment type="similarity">
    <text evidence="2">Belongs to the amidase family.</text>
</comment>
<dbReference type="SUPFAM" id="SSF57701">
    <property type="entry name" value="Zn2/Cys6 DNA-binding domain"/>
    <property type="match status" value="1"/>
</dbReference>
<evidence type="ECO:0000259" key="7">
    <source>
        <dbReference type="PROSITE" id="PS50048"/>
    </source>
</evidence>
<evidence type="ECO:0000313" key="9">
    <source>
        <dbReference type="Proteomes" id="UP000321331"/>
    </source>
</evidence>
<dbReference type="Gene3D" id="4.10.240.10">
    <property type="entry name" value="Zn(2)-C6 fungal-type DNA-binding domain"/>
    <property type="match status" value="1"/>
</dbReference>
<dbReference type="GO" id="GO:0000981">
    <property type="term" value="F:DNA-binding transcription factor activity, RNA polymerase II-specific"/>
    <property type="evidence" value="ECO:0007669"/>
    <property type="project" value="InterPro"/>
</dbReference>
<dbReference type="PANTHER" id="PTHR46072">
    <property type="entry name" value="AMIDASE-RELATED-RELATED"/>
    <property type="match status" value="1"/>
</dbReference>
<dbReference type="PANTHER" id="PTHR46072:SF4">
    <property type="entry name" value="AMIDASE C550.07-RELATED"/>
    <property type="match status" value="1"/>
</dbReference>
<protein>
    <recommendedName>
        <fullName evidence="3">amidase</fullName>
        <ecNumber evidence="3">3.5.1.4</ecNumber>
    </recommendedName>
</protein>
<dbReference type="EMBL" id="VMNF01000012">
    <property type="protein sequence ID" value="TXB98734.1"/>
    <property type="molecule type" value="Genomic_DNA"/>
</dbReference>
<dbReference type="InterPro" id="IPR020556">
    <property type="entry name" value="Amidase_CS"/>
</dbReference>
<dbReference type="InterPro" id="IPR023631">
    <property type="entry name" value="Amidase_dom"/>
</dbReference>
<comment type="catalytic activity">
    <reaction evidence="1">
        <text>a monocarboxylic acid amide + H2O = a monocarboxylate + NH4(+)</text>
        <dbReference type="Rhea" id="RHEA:12020"/>
        <dbReference type="ChEBI" id="CHEBI:15377"/>
        <dbReference type="ChEBI" id="CHEBI:28938"/>
        <dbReference type="ChEBI" id="CHEBI:35757"/>
        <dbReference type="ChEBI" id="CHEBI:83628"/>
        <dbReference type="EC" id="3.5.1.4"/>
    </reaction>
</comment>
<dbReference type="InterPro" id="IPR021858">
    <property type="entry name" value="Fun_TF"/>
</dbReference>
<reference evidence="8 9" key="1">
    <citation type="submission" date="2019-07" db="EMBL/GenBank/DDBJ databases">
        <title>The First High-Quality Draft Genome Sequence of the Causal Agent of the Current Panama Disease Epidemic.</title>
        <authorList>
            <person name="Warmington R.J."/>
            <person name="Kay W."/>
            <person name="Jeffries A."/>
            <person name="Bebber D."/>
            <person name="Moore K."/>
            <person name="Studholme D.J."/>
        </authorList>
    </citation>
    <scope>NUCLEOTIDE SEQUENCE [LARGE SCALE GENOMIC DNA]</scope>
    <source>
        <strain evidence="8 9">TR4</strain>
    </source>
</reference>
<evidence type="ECO:0000256" key="3">
    <source>
        <dbReference type="ARBA" id="ARBA00012922"/>
    </source>
</evidence>
<evidence type="ECO:0000313" key="8">
    <source>
        <dbReference type="EMBL" id="TXB98734.1"/>
    </source>
</evidence>
<dbReference type="PROSITE" id="PS00463">
    <property type="entry name" value="ZN2_CY6_FUNGAL_1"/>
    <property type="match status" value="1"/>
</dbReference>
<evidence type="ECO:0000256" key="4">
    <source>
        <dbReference type="ARBA" id="ARBA00022801"/>
    </source>
</evidence>
<organism evidence="8 9">
    <name type="scientific">Fusarium oxysporum f. sp. cubense</name>
    <dbReference type="NCBI Taxonomy" id="61366"/>
    <lineage>
        <taxon>Eukaryota</taxon>
        <taxon>Fungi</taxon>
        <taxon>Dikarya</taxon>
        <taxon>Ascomycota</taxon>
        <taxon>Pezizomycotina</taxon>
        <taxon>Sordariomycetes</taxon>
        <taxon>Hypocreomycetidae</taxon>
        <taxon>Hypocreales</taxon>
        <taxon>Nectriaceae</taxon>
        <taxon>Fusarium</taxon>
        <taxon>Fusarium oxysporum species complex</taxon>
    </lineage>
</organism>
<dbReference type="InterPro" id="IPR036864">
    <property type="entry name" value="Zn2-C6_fun-type_DNA-bd_sf"/>
</dbReference>
<feature type="domain" description="Zn(2)-C6 fungal-type" evidence="7">
    <location>
        <begin position="590"/>
        <end position="620"/>
    </location>
</feature>
<comment type="caution">
    <text evidence="8">The sequence shown here is derived from an EMBL/GenBank/DDBJ whole genome shotgun (WGS) entry which is preliminary data.</text>
</comment>
<dbReference type="PROSITE" id="PS50048">
    <property type="entry name" value="ZN2_CY6_FUNGAL_2"/>
    <property type="match status" value="1"/>
</dbReference>
<dbReference type="InterPro" id="IPR036928">
    <property type="entry name" value="AS_sf"/>
</dbReference>
<dbReference type="SMART" id="SM00066">
    <property type="entry name" value="GAL4"/>
    <property type="match status" value="1"/>
</dbReference>
<dbReference type="GO" id="GO:0008270">
    <property type="term" value="F:zinc ion binding"/>
    <property type="evidence" value="ECO:0007669"/>
    <property type="project" value="InterPro"/>
</dbReference>
<evidence type="ECO:0000256" key="2">
    <source>
        <dbReference type="ARBA" id="ARBA00009199"/>
    </source>
</evidence>
<evidence type="ECO:0000256" key="1">
    <source>
        <dbReference type="ARBA" id="ARBA00001311"/>
    </source>
</evidence>
<dbReference type="GO" id="GO:0004040">
    <property type="term" value="F:amidase activity"/>
    <property type="evidence" value="ECO:0007669"/>
    <property type="project" value="UniProtKB-EC"/>
</dbReference>
<dbReference type="Pfam" id="PF11951">
    <property type="entry name" value="Fungal_trans_2"/>
    <property type="match status" value="1"/>
</dbReference>
<dbReference type="EC" id="3.5.1.4" evidence="3"/>
<evidence type="ECO:0000256" key="6">
    <source>
        <dbReference type="SAM" id="MobiDB-lite"/>
    </source>
</evidence>
<name>A0A5C6SJ00_FUSOC</name>
<accession>A0A5C6SJ00</accession>
<dbReference type="Pfam" id="PF01425">
    <property type="entry name" value="Amidase"/>
    <property type="match status" value="1"/>
</dbReference>
<keyword evidence="5" id="KW-0539">Nucleus</keyword>
<sequence>MASVVESLPQGLVSHSQSQKSADTSVLADWEIQAEKCRKVLRESLNPDWLLPARQLPSAEQLNVSTFIETCGFLSTRELEITATSATKLVEQMASGSLTAVVTVTAFLKRAHIAHQLTNFATEFMNADALEAAAELDAYFKATGKTKGPLHGIPISTKEHIEHKGRIAHSAYVALVDNVAEEDALIVQCCKEAGAVFHVRTNEPQSVMHIDCSNPIYGTTVNPHNRTLTCGGSSGGEGASLGLRCAALGIGTDLGGSVRVPAAFCGAYGLRTTALRNPYKGVCLPGAGQESIRCVISPLANTAEDLGLFQKAVLDQEPWEVETSLVPQPWKQASPLKPGSFTIGVMWEDGLVRPHPPALRALRYASEKLKSAGITVVDFEPYNHQEGMDIVSRLYFPECAVTQKDLLEKGGEPVAPLSDFIFNFAPPRPLTIQENWAFNVRRDAFRDQYHKIMKNRGVDFILCPAYVGPAAKLCDGHYIPYTAIWNLLDQPAITFPTGLKVEPTDTPYSDFKPRSAEEEREYNKYSPEEYAEAPLALQIVGKHFRDEDTVAACHNLSAFIACMTIQDSETYENITGCLIMPDAKLRAKTGCVTCRQRRVKCDEGKPSCRNCSRFGRSCSWPKATDMADKRHRRRRATPAPSSPANESTSPPKTDEISHDIVPILNNRASLTTINHPLLETETEFELMHHFYNFHFNSLTLPTKDKSYFFQCQSDLMDMMSHNRTIKYAILANCASNKHVLMNNDRYRLIALRYYTEAMRGLNQELVDFCPSDAYRHSCLLTVASYLYVYNFWSLDAMSNPKPHVVGAVKLLSLRNQDNSALIPFIQSYDRINVESVLYQGFLLSIRRPFRPDFRLDSEFITHAEDLLRSYDNANPSSSKPSIVLGVPTSLYRLILRIVDSYNVPRNRLLDHLIGLKMELQYWEQLLLDDQDSQNLHHGDSRFNDLMIIATSLLLDLITETLTSRDDTDCPLVSAEDADGKPWRWQLDLAMSILQCPEEHQKWSSCYLGAWPLLILGYGARTIEEITLVKDILTKMQQRIGYGEVQRIREELDQITTYKVPDGRMYKELLSLPPPDWEEADIV</sequence>
<dbReference type="SUPFAM" id="SSF75304">
    <property type="entry name" value="Amidase signature (AS) enzymes"/>
    <property type="match status" value="1"/>
</dbReference>
<proteinExistence type="inferred from homology"/>
<dbReference type="PROSITE" id="PS00571">
    <property type="entry name" value="AMIDASES"/>
    <property type="match status" value="1"/>
</dbReference>
<keyword evidence="4" id="KW-0378">Hydrolase</keyword>
<dbReference type="Gene3D" id="3.90.1300.10">
    <property type="entry name" value="Amidase signature (AS) domain"/>
    <property type="match status" value="1"/>
</dbReference>
<dbReference type="InterPro" id="IPR001138">
    <property type="entry name" value="Zn2Cys6_DnaBD"/>
</dbReference>